<name>A0A8J3IKV9_9CHLR</name>
<feature type="domain" description="N-acetyltransferase" evidence="1">
    <location>
        <begin position="181"/>
        <end position="318"/>
    </location>
</feature>
<dbReference type="SUPFAM" id="SSF55729">
    <property type="entry name" value="Acyl-CoA N-acyltransferases (Nat)"/>
    <property type="match status" value="1"/>
</dbReference>
<comment type="caution">
    <text evidence="2">The sequence shown here is derived from an EMBL/GenBank/DDBJ whole genome shotgun (WGS) entry which is preliminary data.</text>
</comment>
<gene>
    <name evidence="2" type="ORF">KSF_043880</name>
</gene>
<dbReference type="Gene3D" id="3.40.630.30">
    <property type="match status" value="1"/>
</dbReference>
<dbReference type="InterPro" id="IPR000182">
    <property type="entry name" value="GNAT_dom"/>
</dbReference>
<dbReference type="Proteomes" id="UP000597444">
    <property type="component" value="Unassembled WGS sequence"/>
</dbReference>
<dbReference type="Pfam" id="PF13302">
    <property type="entry name" value="Acetyltransf_3"/>
    <property type="match status" value="1"/>
</dbReference>
<dbReference type="PROSITE" id="PS51186">
    <property type="entry name" value="GNAT"/>
    <property type="match status" value="1"/>
</dbReference>
<evidence type="ECO:0000259" key="1">
    <source>
        <dbReference type="PROSITE" id="PS51186"/>
    </source>
</evidence>
<dbReference type="RefSeq" id="WP_220205083.1">
    <property type="nucleotide sequence ID" value="NZ_BNJK01000001.1"/>
</dbReference>
<proteinExistence type="predicted"/>
<evidence type="ECO:0000313" key="3">
    <source>
        <dbReference type="Proteomes" id="UP000597444"/>
    </source>
</evidence>
<keyword evidence="3" id="KW-1185">Reference proteome</keyword>
<reference evidence="2" key="1">
    <citation type="submission" date="2020-10" db="EMBL/GenBank/DDBJ databases">
        <title>Taxonomic study of unclassified bacteria belonging to the class Ktedonobacteria.</title>
        <authorList>
            <person name="Yabe S."/>
            <person name="Wang C.M."/>
            <person name="Zheng Y."/>
            <person name="Sakai Y."/>
            <person name="Cavaletti L."/>
            <person name="Monciardini P."/>
            <person name="Donadio S."/>
        </authorList>
    </citation>
    <scope>NUCLEOTIDE SEQUENCE</scope>
    <source>
        <strain evidence="2">ID150040</strain>
    </source>
</reference>
<organism evidence="2 3">
    <name type="scientific">Reticulibacter mediterranei</name>
    <dbReference type="NCBI Taxonomy" id="2778369"/>
    <lineage>
        <taxon>Bacteria</taxon>
        <taxon>Bacillati</taxon>
        <taxon>Chloroflexota</taxon>
        <taxon>Ktedonobacteria</taxon>
        <taxon>Ktedonobacterales</taxon>
        <taxon>Reticulibacteraceae</taxon>
        <taxon>Reticulibacter</taxon>
    </lineage>
</organism>
<accession>A0A8J3IKV9</accession>
<dbReference type="InterPro" id="IPR016181">
    <property type="entry name" value="Acyl_CoA_acyltransferase"/>
</dbReference>
<sequence>MIIRPLASHEITIFAQVCGSNTHAQDVEHYLQQMLQQGSIRLEWCFVAEEAEQIIGTLAYWALPTTGKPTDVVLLTVPWERADFLSVGTQLLKDTLQKTRQTYPIEKIGHVLDQPPMKPQWQFFSEQRLALLQHVGFQIVRNALRFEWKAERQPQGIGATTVPQRLVFRSLYELDADTFIAAIEQVSAQTFDQWTQQDQELYGPKQQARDLFEDLQRMEYDPAWWQLAYTPQNELVGLVMPTKNPSMAVIGYIGIVPGFRGKGYVNDLLASGTANLYHAGFTTIRADTDVSNFPMANAFRRAGYHQFATRYDLQLPLKSL</sequence>
<evidence type="ECO:0000313" key="2">
    <source>
        <dbReference type="EMBL" id="GHO94340.1"/>
    </source>
</evidence>
<dbReference type="EMBL" id="BNJK01000001">
    <property type="protein sequence ID" value="GHO94340.1"/>
    <property type="molecule type" value="Genomic_DNA"/>
</dbReference>
<dbReference type="AlphaFoldDB" id="A0A8J3IKV9"/>
<protein>
    <recommendedName>
        <fullName evidence="1">N-acetyltransferase domain-containing protein</fullName>
    </recommendedName>
</protein>
<dbReference type="GO" id="GO:0016747">
    <property type="term" value="F:acyltransferase activity, transferring groups other than amino-acyl groups"/>
    <property type="evidence" value="ECO:0007669"/>
    <property type="project" value="InterPro"/>
</dbReference>